<dbReference type="Gene3D" id="1.10.30.10">
    <property type="entry name" value="High mobility group box domain"/>
    <property type="match status" value="1"/>
</dbReference>
<feature type="compositionally biased region" description="Basic and acidic residues" evidence="5">
    <location>
        <begin position="118"/>
        <end position="127"/>
    </location>
</feature>
<evidence type="ECO:0000313" key="8">
    <source>
        <dbReference type="Proteomes" id="UP000735302"/>
    </source>
</evidence>
<feature type="compositionally biased region" description="Basic residues" evidence="5">
    <location>
        <begin position="128"/>
        <end position="140"/>
    </location>
</feature>
<comment type="subcellular location">
    <subcellularLocation>
        <location evidence="1">Nucleus</location>
    </subcellularLocation>
</comment>
<dbReference type="AlphaFoldDB" id="A0AAV4CXI1"/>
<feature type="region of interest" description="Disordered" evidence="5">
    <location>
        <begin position="118"/>
        <end position="145"/>
    </location>
</feature>
<organism evidence="7 8">
    <name type="scientific">Plakobranchus ocellatus</name>
    <dbReference type="NCBI Taxonomy" id="259542"/>
    <lineage>
        <taxon>Eukaryota</taxon>
        <taxon>Metazoa</taxon>
        <taxon>Spiralia</taxon>
        <taxon>Lophotrochozoa</taxon>
        <taxon>Mollusca</taxon>
        <taxon>Gastropoda</taxon>
        <taxon>Heterobranchia</taxon>
        <taxon>Euthyneura</taxon>
        <taxon>Panpulmonata</taxon>
        <taxon>Sacoglossa</taxon>
        <taxon>Placobranchoidea</taxon>
        <taxon>Plakobranchidae</taxon>
        <taxon>Plakobranchus</taxon>
    </lineage>
</organism>
<keyword evidence="3 4" id="KW-0539">Nucleus</keyword>
<dbReference type="InterPro" id="IPR036910">
    <property type="entry name" value="HMG_box_dom_sf"/>
</dbReference>
<dbReference type="SMART" id="SM00398">
    <property type="entry name" value="HMG"/>
    <property type="match status" value="1"/>
</dbReference>
<feature type="DNA-binding region" description="HMG box" evidence="4">
    <location>
        <begin position="58"/>
        <end position="126"/>
    </location>
</feature>
<keyword evidence="2 4" id="KW-0238">DNA-binding</keyword>
<dbReference type="GO" id="GO:0030154">
    <property type="term" value="P:cell differentiation"/>
    <property type="evidence" value="ECO:0007669"/>
    <property type="project" value="TreeGrafter"/>
</dbReference>
<dbReference type="CDD" id="cd22032">
    <property type="entry name" value="HMG-box_SoxF"/>
    <property type="match status" value="1"/>
</dbReference>
<dbReference type="PANTHER" id="PTHR10270">
    <property type="entry name" value="SOX TRANSCRIPTION FACTOR"/>
    <property type="match status" value="1"/>
</dbReference>
<proteinExistence type="predicted"/>
<protein>
    <submittedName>
        <fullName evidence="7">Transcription factor sox-17</fullName>
    </submittedName>
</protein>
<dbReference type="PROSITE" id="PS50118">
    <property type="entry name" value="HMG_BOX_2"/>
    <property type="match status" value="1"/>
</dbReference>
<reference evidence="7 8" key="1">
    <citation type="journal article" date="2021" name="Elife">
        <title>Chloroplast acquisition without the gene transfer in kleptoplastic sea slugs, Plakobranchus ocellatus.</title>
        <authorList>
            <person name="Maeda T."/>
            <person name="Takahashi S."/>
            <person name="Yoshida T."/>
            <person name="Shimamura S."/>
            <person name="Takaki Y."/>
            <person name="Nagai Y."/>
            <person name="Toyoda A."/>
            <person name="Suzuki Y."/>
            <person name="Arimoto A."/>
            <person name="Ishii H."/>
            <person name="Satoh N."/>
            <person name="Nishiyama T."/>
            <person name="Hasebe M."/>
            <person name="Maruyama T."/>
            <person name="Minagawa J."/>
            <person name="Obokata J."/>
            <person name="Shigenobu S."/>
        </authorList>
    </citation>
    <scope>NUCLEOTIDE SEQUENCE [LARGE SCALE GENOMIC DNA]</scope>
</reference>
<evidence type="ECO:0000259" key="6">
    <source>
        <dbReference type="PROSITE" id="PS50118"/>
    </source>
</evidence>
<sequence>MTSNTVPTFLDTPTTFGRSSLNEESHMTFQLPVSLEENMNSFSALEGASQSEPSNTRIRRPMNAFMVWAKDERKRLALENPDIHNAELSKILGRTWSSLLPYQKQPFVDEAERIRLQHTRDHPDYKYKPRRKKPPKRLASKKLDQQPAGCVETSSAFITTTKCDTQKVTPTLASYINSSNSYSSISTTSVSGVSNKLDRELDNLLTDNASSKVFPSREPNSLGYPSIASADVTNLQNSLINKPFQREGEAPCESEGQQYLDLLEKLSFYLNDGNNANISDSSSNISPFANNYLNQNMTCDGKKWHEWESVRLKTTSQSAKERCKIYETVIETKQSLQNLHHCGGKVYHIQDYPSDGNTSHPTGNISNTLSKSLSFESPKASIPSQTIGMPESVLREKSHGRSSLTTTSSYGCIPQTENLPSFRPEFLKDVETPDTAKVLEYSLALEAKYAHRRALTSPQASTISSINYHSKIPAELVDIHVPSDCAFPNSYHSMQDSNCEDSFENASMYFSSQRDHFRVIDNRHEFNVESSYMPRQVSCCSDISEQSSEMSSDSSASNTLRRRPSYQRQVGMAEKSMSEVPCVSEHNSDEHAHGIFKVSSRIPCQSSHLEKNGIVSTTYLPASFSQPDDSINCMTSCIQLGHASWDSSVRESNEIYGSSQTRENRAASASNINEWQQEQYNTRNSFVEHPNSDLSTIMRAMSEVLDQELSITQGSSMPTIGYSSPASNQIIEDKQCHAISSDLLQL</sequence>
<feature type="region of interest" description="Disordered" evidence="5">
    <location>
        <begin position="397"/>
        <end position="416"/>
    </location>
</feature>
<feature type="compositionally biased region" description="Low complexity" evidence="5">
    <location>
        <begin position="547"/>
        <end position="557"/>
    </location>
</feature>
<comment type="caution">
    <text evidence="7">The sequence shown here is derived from an EMBL/GenBank/DDBJ whole genome shotgun (WGS) entry which is preliminary data.</text>
</comment>
<name>A0AAV4CXI1_9GAST</name>
<feature type="compositionally biased region" description="Polar residues" evidence="5">
    <location>
        <begin position="401"/>
        <end position="416"/>
    </location>
</feature>
<dbReference type="Pfam" id="PF00505">
    <property type="entry name" value="HMG_box"/>
    <property type="match status" value="1"/>
</dbReference>
<dbReference type="GO" id="GO:0005634">
    <property type="term" value="C:nucleus"/>
    <property type="evidence" value="ECO:0007669"/>
    <property type="project" value="UniProtKB-SubCell"/>
</dbReference>
<evidence type="ECO:0000256" key="5">
    <source>
        <dbReference type="SAM" id="MobiDB-lite"/>
    </source>
</evidence>
<dbReference type="GO" id="GO:0001228">
    <property type="term" value="F:DNA-binding transcription activator activity, RNA polymerase II-specific"/>
    <property type="evidence" value="ECO:0007669"/>
    <property type="project" value="TreeGrafter"/>
</dbReference>
<dbReference type="Proteomes" id="UP000735302">
    <property type="component" value="Unassembled WGS sequence"/>
</dbReference>
<dbReference type="InterPro" id="IPR009071">
    <property type="entry name" value="HMG_box_dom"/>
</dbReference>
<dbReference type="SUPFAM" id="SSF47095">
    <property type="entry name" value="HMG-box"/>
    <property type="match status" value="1"/>
</dbReference>
<dbReference type="EMBL" id="BLXT01007118">
    <property type="protein sequence ID" value="GFO36637.1"/>
    <property type="molecule type" value="Genomic_DNA"/>
</dbReference>
<evidence type="ECO:0000313" key="7">
    <source>
        <dbReference type="EMBL" id="GFO36637.1"/>
    </source>
</evidence>
<evidence type="ECO:0000256" key="4">
    <source>
        <dbReference type="PROSITE-ProRule" id="PRU00267"/>
    </source>
</evidence>
<feature type="domain" description="HMG box" evidence="6">
    <location>
        <begin position="58"/>
        <end position="126"/>
    </location>
</feature>
<evidence type="ECO:0000256" key="3">
    <source>
        <dbReference type="ARBA" id="ARBA00023242"/>
    </source>
</evidence>
<dbReference type="InterPro" id="IPR050140">
    <property type="entry name" value="SRY-related_HMG-box_TF-like"/>
</dbReference>
<accession>A0AAV4CXI1</accession>
<dbReference type="PANTHER" id="PTHR10270:SF317">
    <property type="entry name" value="TRANSCRIPTION FACTOR SOX-15-RELATED"/>
    <property type="match status" value="1"/>
</dbReference>
<dbReference type="GO" id="GO:0000978">
    <property type="term" value="F:RNA polymerase II cis-regulatory region sequence-specific DNA binding"/>
    <property type="evidence" value="ECO:0007669"/>
    <property type="project" value="TreeGrafter"/>
</dbReference>
<evidence type="ECO:0000256" key="1">
    <source>
        <dbReference type="ARBA" id="ARBA00004123"/>
    </source>
</evidence>
<dbReference type="FunFam" id="1.10.30.10:FF:000002">
    <property type="entry name" value="transcription factor Sox-2"/>
    <property type="match status" value="1"/>
</dbReference>
<keyword evidence="8" id="KW-1185">Reference proteome</keyword>
<feature type="region of interest" description="Disordered" evidence="5">
    <location>
        <begin position="547"/>
        <end position="569"/>
    </location>
</feature>
<gene>
    <name evidence="7" type="ORF">PoB_006314200</name>
</gene>
<evidence type="ECO:0000256" key="2">
    <source>
        <dbReference type="ARBA" id="ARBA00023125"/>
    </source>
</evidence>